<evidence type="ECO:0000313" key="2">
    <source>
        <dbReference type="EMBL" id="RXG13386.1"/>
    </source>
</evidence>
<evidence type="ECO:0000313" key="3">
    <source>
        <dbReference type="Proteomes" id="UP000289821"/>
    </source>
</evidence>
<feature type="transmembrane region" description="Helical" evidence="1">
    <location>
        <begin position="6"/>
        <end position="27"/>
    </location>
</feature>
<accession>A0A4Q0NRW4</accession>
<organism evidence="2 3">
    <name type="scientific">Leeuwenhoekiella aestuarii</name>
    <dbReference type="NCBI Taxonomy" id="2249426"/>
    <lineage>
        <taxon>Bacteria</taxon>
        <taxon>Pseudomonadati</taxon>
        <taxon>Bacteroidota</taxon>
        <taxon>Flavobacteriia</taxon>
        <taxon>Flavobacteriales</taxon>
        <taxon>Flavobacteriaceae</taxon>
        <taxon>Leeuwenhoekiella</taxon>
    </lineage>
</organism>
<keyword evidence="1" id="KW-1133">Transmembrane helix</keyword>
<reference evidence="2 3" key="1">
    <citation type="submission" date="2018-07" db="EMBL/GenBank/DDBJ databases">
        <title>Leeuwenhoekiella genomics.</title>
        <authorList>
            <person name="Tahon G."/>
            <person name="Willems A."/>
        </authorList>
    </citation>
    <scope>NUCLEOTIDE SEQUENCE [LARGE SCALE GENOMIC DNA]</scope>
    <source>
        <strain evidence="2 3">R-50232</strain>
    </source>
</reference>
<keyword evidence="3" id="KW-1185">Reference proteome</keyword>
<evidence type="ECO:0000256" key="1">
    <source>
        <dbReference type="SAM" id="Phobius"/>
    </source>
</evidence>
<dbReference type="AlphaFoldDB" id="A0A4Q0NRW4"/>
<dbReference type="InterPro" id="IPR057695">
    <property type="entry name" value="DUF7935"/>
</dbReference>
<dbReference type="EMBL" id="QOVI01000005">
    <property type="protein sequence ID" value="RXG13386.1"/>
    <property type="molecule type" value="Genomic_DNA"/>
</dbReference>
<sequence length="174" mass="20125">MNMDDILDILISVGPAIVVALLAYYFFDSFMKSEENRRRFLLHKQNQKDTLPLRLQAYERLTLFLERISPNQLLIRVKPSSDDKKSYADLLIATIEQEFEHNLTQQIYISNECWSVIKSSKNTLIQQLRKGVANTELNSAHGLGAYILTNFDESHNPTLLGLDYLKTEVQELFD</sequence>
<proteinExistence type="predicted"/>
<gene>
    <name evidence="2" type="ORF">DSM04_105367</name>
</gene>
<keyword evidence="1" id="KW-0472">Membrane</keyword>
<protein>
    <submittedName>
        <fullName evidence="2">Uncharacterized protein</fullName>
    </submittedName>
</protein>
<name>A0A4Q0NRW4_9FLAO</name>
<dbReference type="Pfam" id="PF25589">
    <property type="entry name" value="DUF7935"/>
    <property type="match status" value="1"/>
</dbReference>
<comment type="caution">
    <text evidence="2">The sequence shown here is derived from an EMBL/GenBank/DDBJ whole genome shotgun (WGS) entry which is preliminary data.</text>
</comment>
<dbReference type="Proteomes" id="UP000289821">
    <property type="component" value="Unassembled WGS sequence"/>
</dbReference>
<keyword evidence="1" id="KW-0812">Transmembrane</keyword>